<dbReference type="InterPro" id="IPR012675">
    <property type="entry name" value="Beta-grasp_dom_sf"/>
</dbReference>
<name>A0A6G9QP17_9GAMM</name>
<feature type="domain" description="2Fe-2S ferredoxin-type" evidence="2">
    <location>
        <begin position="19"/>
        <end position="61"/>
    </location>
</feature>
<dbReference type="SUPFAM" id="SSF54292">
    <property type="entry name" value="2Fe-2S ferredoxin-like"/>
    <property type="match status" value="1"/>
</dbReference>
<evidence type="ECO:0000313" key="4">
    <source>
        <dbReference type="Proteomes" id="UP000502608"/>
    </source>
</evidence>
<evidence type="ECO:0000313" key="3">
    <source>
        <dbReference type="EMBL" id="QIR16340.1"/>
    </source>
</evidence>
<dbReference type="Gene3D" id="3.10.20.30">
    <property type="match status" value="1"/>
</dbReference>
<gene>
    <name evidence="3" type="ORF">HBH39_17800</name>
</gene>
<dbReference type="PROSITE" id="PS00197">
    <property type="entry name" value="2FE2S_FER_1"/>
    <property type="match status" value="1"/>
</dbReference>
<dbReference type="Pfam" id="PF00111">
    <property type="entry name" value="Fer2"/>
    <property type="match status" value="1"/>
</dbReference>
<dbReference type="EMBL" id="CP050314">
    <property type="protein sequence ID" value="QIR16340.1"/>
    <property type="molecule type" value="Genomic_DNA"/>
</dbReference>
<reference evidence="3 4" key="1">
    <citation type="submission" date="2020-03" db="EMBL/GenBank/DDBJ databases">
        <title>Complete genome sequence of Shewanella sp.</title>
        <authorList>
            <person name="Kim Y.-S."/>
            <person name="Kim S.-J."/>
            <person name="Jung H.-K."/>
            <person name="Kim K.-H."/>
        </authorList>
    </citation>
    <scope>NUCLEOTIDE SEQUENCE [LARGE SCALE GENOMIC DNA]</scope>
    <source>
        <strain evidence="3 4">PN3F2</strain>
        <plasmid evidence="3 4">pPN3F2_1</plasmid>
    </source>
</reference>
<organism evidence="3 4">
    <name type="scientific">Shewanella aestuarii</name>
    <dbReference type="NCBI Taxonomy" id="1028752"/>
    <lineage>
        <taxon>Bacteria</taxon>
        <taxon>Pseudomonadati</taxon>
        <taxon>Pseudomonadota</taxon>
        <taxon>Gammaproteobacteria</taxon>
        <taxon>Alteromonadales</taxon>
        <taxon>Shewanellaceae</taxon>
        <taxon>Shewanella</taxon>
    </lineage>
</organism>
<evidence type="ECO:0000259" key="2">
    <source>
        <dbReference type="Pfam" id="PF00111"/>
    </source>
</evidence>
<keyword evidence="3" id="KW-0614">Plasmid</keyword>
<dbReference type="GO" id="GO:0051537">
    <property type="term" value="F:2 iron, 2 sulfur cluster binding"/>
    <property type="evidence" value="ECO:0007669"/>
    <property type="project" value="InterPro"/>
</dbReference>
<protein>
    <submittedName>
        <fullName evidence="3">2Fe-2S iron-sulfur cluster binding domain-containing protein</fullName>
    </submittedName>
</protein>
<keyword evidence="4" id="KW-1185">Reference proteome</keyword>
<dbReference type="Proteomes" id="UP000502608">
    <property type="component" value="Plasmid pPN3F2_1"/>
</dbReference>
<geneLocation type="plasmid" evidence="3 4">
    <name>pPN3F2_1</name>
</geneLocation>
<dbReference type="InterPro" id="IPR001041">
    <property type="entry name" value="2Fe-2S_ferredoxin-type"/>
</dbReference>
<keyword evidence="1" id="KW-0830">Ubiquinone</keyword>
<evidence type="ECO:0000256" key="1">
    <source>
        <dbReference type="ARBA" id="ARBA00023075"/>
    </source>
</evidence>
<accession>A0A6G9QP17</accession>
<dbReference type="RefSeq" id="WP_167680189.1">
    <property type="nucleotide sequence ID" value="NZ_CP050314.1"/>
</dbReference>
<proteinExistence type="predicted"/>
<dbReference type="InterPro" id="IPR036010">
    <property type="entry name" value="2Fe-2S_ferredoxin-like_sf"/>
</dbReference>
<dbReference type="CDD" id="cd00207">
    <property type="entry name" value="fer2"/>
    <property type="match status" value="1"/>
</dbReference>
<dbReference type="AlphaFoldDB" id="A0A6G9QP17"/>
<sequence>MNKLHINQHIELKTLTNLIKFDCKSGFCGQCKSKLISGKVKLIQQPIAILEKDEILACCCVSVSPIVIQQI</sequence>
<dbReference type="KEGG" id="saes:HBH39_17800"/>
<dbReference type="InterPro" id="IPR006058">
    <property type="entry name" value="2Fe2S_fd_BS"/>
</dbReference>